<dbReference type="PANTHER" id="PTHR45784">
    <property type="entry name" value="C-TYPE LECTIN DOMAIN FAMILY 20 MEMBER A-RELATED"/>
    <property type="match status" value="1"/>
</dbReference>
<reference evidence="4" key="1">
    <citation type="submission" date="2023-09" db="UniProtKB">
        <authorList>
            <consortium name="Ensembl"/>
        </authorList>
    </citation>
    <scope>IDENTIFICATION</scope>
</reference>
<accession>A0A3B5A1E4</accession>
<keyword evidence="1" id="KW-1015">Disulfide bond</keyword>
<proteinExistence type="predicted"/>
<evidence type="ECO:0000313" key="4">
    <source>
        <dbReference type="Ensembl" id="ENSSPAP00000014435.1"/>
    </source>
</evidence>
<name>A0A3B5A1E4_9TELE</name>
<dbReference type="GeneTree" id="ENSGT01110000267425"/>
<feature type="signal peptide" evidence="2">
    <location>
        <begin position="1"/>
        <end position="24"/>
    </location>
</feature>
<evidence type="ECO:0000256" key="1">
    <source>
        <dbReference type="ARBA" id="ARBA00023157"/>
    </source>
</evidence>
<dbReference type="InterPro" id="IPR016186">
    <property type="entry name" value="C-type_lectin-like/link_sf"/>
</dbReference>
<dbReference type="PROSITE" id="PS50041">
    <property type="entry name" value="C_TYPE_LECTIN_2"/>
    <property type="match status" value="1"/>
</dbReference>
<organism evidence="4">
    <name type="scientific">Stegastes partitus</name>
    <name type="common">bicolor damselfish</name>
    <dbReference type="NCBI Taxonomy" id="144197"/>
    <lineage>
        <taxon>Eukaryota</taxon>
        <taxon>Metazoa</taxon>
        <taxon>Chordata</taxon>
        <taxon>Craniata</taxon>
        <taxon>Vertebrata</taxon>
        <taxon>Euteleostomi</taxon>
        <taxon>Actinopterygii</taxon>
        <taxon>Neopterygii</taxon>
        <taxon>Teleostei</taxon>
        <taxon>Neoteleostei</taxon>
        <taxon>Acanthomorphata</taxon>
        <taxon>Ovalentaria</taxon>
        <taxon>Pomacentridae</taxon>
        <taxon>Stegastes</taxon>
    </lineage>
</organism>
<dbReference type="Ensembl" id="ENSSPAT00000014677.1">
    <property type="protein sequence ID" value="ENSSPAP00000014435.1"/>
    <property type="gene ID" value="ENSSPAG00000010911.1"/>
</dbReference>
<feature type="chain" id="PRO_5017325410" description="C-type lectin domain-containing protein" evidence="2">
    <location>
        <begin position="25"/>
        <end position="155"/>
    </location>
</feature>
<sequence>MLVRFWFTAHYLLLLMMMLTKMSSQCLSSVTADHKYVVVQQQMNWTDAQTFCRKNHVDLSSIRSHQERYSMTQQLLSSVANTIEKDAWIGLYRDKWEWSDGKEQPYRQWSILSHSLSNCITIGSHTGIWSSKPCEEKRSFLCYSQNLQPHSPDVS</sequence>
<dbReference type="AlphaFoldDB" id="A0A3B5A1E4"/>
<protein>
    <recommendedName>
        <fullName evidence="3">C-type lectin domain-containing protein</fullName>
    </recommendedName>
</protein>
<keyword evidence="2" id="KW-0732">Signal</keyword>
<dbReference type="SUPFAM" id="SSF56436">
    <property type="entry name" value="C-type lectin-like"/>
    <property type="match status" value="1"/>
</dbReference>
<dbReference type="Gene3D" id="3.10.100.10">
    <property type="entry name" value="Mannose-Binding Protein A, subunit A"/>
    <property type="match status" value="1"/>
</dbReference>
<dbReference type="PANTHER" id="PTHR45784:SF3">
    <property type="entry name" value="C-TYPE LECTIN DOMAIN FAMILY 4 MEMBER K-LIKE-RELATED"/>
    <property type="match status" value="1"/>
</dbReference>
<dbReference type="SMART" id="SM00034">
    <property type="entry name" value="CLECT"/>
    <property type="match status" value="1"/>
</dbReference>
<evidence type="ECO:0000256" key="2">
    <source>
        <dbReference type="SAM" id="SignalP"/>
    </source>
</evidence>
<feature type="domain" description="C-type lectin" evidence="3">
    <location>
        <begin position="31"/>
        <end position="143"/>
    </location>
</feature>
<dbReference type="STRING" id="144197.ENSSPAP00000014435"/>
<evidence type="ECO:0000259" key="3">
    <source>
        <dbReference type="PROSITE" id="PS50041"/>
    </source>
</evidence>
<dbReference type="InterPro" id="IPR018378">
    <property type="entry name" value="C-type_lectin_CS"/>
</dbReference>
<dbReference type="InterPro" id="IPR016187">
    <property type="entry name" value="CTDL_fold"/>
</dbReference>
<dbReference type="Pfam" id="PF00059">
    <property type="entry name" value="Lectin_C"/>
    <property type="match status" value="1"/>
</dbReference>
<dbReference type="PROSITE" id="PS00615">
    <property type="entry name" value="C_TYPE_LECTIN_1"/>
    <property type="match status" value="1"/>
</dbReference>
<dbReference type="InterPro" id="IPR001304">
    <property type="entry name" value="C-type_lectin-like"/>
</dbReference>